<dbReference type="InterPro" id="IPR018913">
    <property type="entry name" value="BppU_N"/>
</dbReference>
<dbReference type="Gene3D" id="2.60.40.3350">
    <property type="match status" value="1"/>
</dbReference>
<evidence type="ECO:0000259" key="1">
    <source>
        <dbReference type="Pfam" id="PF10651"/>
    </source>
</evidence>
<sequence>MTNKIFKSAILDFSVSAQNAKANVPQILFNTQDSGGTARLIFTAKKEDNSLPLSSAAKVTLAMIMSVGKEYESKYVVYPEITNRTKGAFEYSLTDNQISHDGQVNAELYVKYPNQSMQIHRFSFVIEKAMIDDNFFPVATYYVERWDDYEKIFNDSVARLSTKLDELGEKADNLQIQFDSMNPEEFAQKIELTTHTNNTSIHVTDTDKTIWNSKETVEGAQNKADKVLNDTTAKINAALVESKNYTDNTHKETVVWSGASYFLDTHVFSWDSTKVKHGVLLDFSRYAPGTGVLDYGYIQCFFSKEYLVRNNNKATWIDMPGATDGAKKTIRLTTSSVGGDASNGQAASTNYALRAVTIF</sequence>
<gene>
    <name evidence="2" type="ORF">HB839_02625</name>
</gene>
<dbReference type="Proteomes" id="UP000518829">
    <property type="component" value="Unassembled WGS sequence"/>
</dbReference>
<reference evidence="2 3" key="1">
    <citation type="submission" date="2020-03" db="EMBL/GenBank/DDBJ databases">
        <title>Soil Listeria distribution.</title>
        <authorList>
            <person name="Liao J."/>
            <person name="Wiedmann M."/>
        </authorList>
    </citation>
    <scope>NUCLEOTIDE SEQUENCE [LARGE SCALE GENOMIC DNA]</scope>
    <source>
        <strain evidence="2 3">FSL L7-1699</strain>
    </source>
</reference>
<comment type="caution">
    <text evidence="2">The sequence shown here is derived from an EMBL/GenBank/DDBJ whole genome shotgun (WGS) entry which is preliminary data.</text>
</comment>
<proteinExistence type="predicted"/>
<organism evidence="2 3">
    <name type="scientific">Listeria farberi</name>
    <dbReference type="NCBI Taxonomy" id="2713500"/>
    <lineage>
        <taxon>Bacteria</taxon>
        <taxon>Bacillati</taxon>
        <taxon>Bacillota</taxon>
        <taxon>Bacilli</taxon>
        <taxon>Bacillales</taxon>
        <taxon>Listeriaceae</taxon>
        <taxon>Listeria</taxon>
    </lineage>
</organism>
<evidence type="ECO:0000313" key="2">
    <source>
        <dbReference type="EMBL" id="MBC1374418.1"/>
    </source>
</evidence>
<name>A0ABR6SJL2_9LIST</name>
<dbReference type="Pfam" id="PF10651">
    <property type="entry name" value="BppU_N"/>
    <property type="match status" value="1"/>
</dbReference>
<feature type="domain" description="BppU N-terminal" evidence="1">
    <location>
        <begin position="7"/>
        <end position="155"/>
    </location>
</feature>
<evidence type="ECO:0000313" key="3">
    <source>
        <dbReference type="Proteomes" id="UP000518829"/>
    </source>
</evidence>
<protein>
    <submittedName>
        <fullName evidence="2">Phage baseplate upper protein</fullName>
    </submittedName>
</protein>
<dbReference type="RefSeq" id="WP_185323094.1">
    <property type="nucleotide sequence ID" value="NZ_JAARPH010000001.1"/>
</dbReference>
<dbReference type="EMBL" id="JAARPH010000001">
    <property type="protein sequence ID" value="MBC1374418.1"/>
    <property type="molecule type" value="Genomic_DNA"/>
</dbReference>
<keyword evidence="3" id="KW-1185">Reference proteome</keyword>
<accession>A0ABR6SJL2</accession>